<dbReference type="Pfam" id="PF09136">
    <property type="entry name" value="Glucodextran_B"/>
    <property type="match status" value="1"/>
</dbReference>
<gene>
    <name evidence="1" type="ORF">UV11_C0048G0006</name>
</gene>
<sequence>MRVAHKKAVLILMLSVIFVYGIFQARDYLIGPRILLESPEEGQIFKENPIEVSGKINDVSRVTLDGRLIFTNEAGEFKEKTLLAPGVNVIELKAEDKFGHKTSVNRTVLMKAE</sequence>
<dbReference type="STRING" id="1618659.UV11_C0048G0006"/>
<dbReference type="Gene3D" id="2.60.40.10">
    <property type="entry name" value="Immunoglobulins"/>
    <property type="match status" value="1"/>
</dbReference>
<dbReference type="EMBL" id="LCDF01000048">
    <property type="protein sequence ID" value="KKS45494.1"/>
    <property type="molecule type" value="Genomic_DNA"/>
</dbReference>
<dbReference type="AlphaFoldDB" id="A0A0G0ZA21"/>
<dbReference type="InterPro" id="IPR013783">
    <property type="entry name" value="Ig-like_fold"/>
</dbReference>
<organism evidence="1 2">
    <name type="scientific">Candidatus Giovannonibacteria bacterium GW2011_GWF2_42_19</name>
    <dbReference type="NCBI Taxonomy" id="1618659"/>
    <lineage>
        <taxon>Bacteria</taxon>
        <taxon>Candidatus Giovannoniibacteriota</taxon>
    </lineage>
</organism>
<reference evidence="1 2" key="1">
    <citation type="journal article" date="2015" name="Nature">
        <title>rRNA introns, odd ribosomes, and small enigmatic genomes across a large radiation of phyla.</title>
        <authorList>
            <person name="Brown C.T."/>
            <person name="Hug L.A."/>
            <person name="Thomas B.C."/>
            <person name="Sharon I."/>
            <person name="Castelle C.J."/>
            <person name="Singh A."/>
            <person name="Wilkins M.J."/>
            <person name="Williams K.H."/>
            <person name="Banfield J.F."/>
        </authorList>
    </citation>
    <scope>NUCLEOTIDE SEQUENCE [LARGE SCALE GENOMIC DNA]</scope>
</reference>
<proteinExistence type="predicted"/>
<name>A0A0G0ZA21_9BACT</name>
<evidence type="ECO:0000313" key="2">
    <source>
        <dbReference type="Proteomes" id="UP000034036"/>
    </source>
</evidence>
<dbReference type="Proteomes" id="UP000034036">
    <property type="component" value="Unassembled WGS sequence"/>
</dbReference>
<protein>
    <recommendedName>
        <fullName evidence="3">Bacterial Ig domain-containing protein</fullName>
    </recommendedName>
</protein>
<accession>A0A0G0ZA21</accession>
<comment type="caution">
    <text evidence="1">The sequence shown here is derived from an EMBL/GenBank/DDBJ whole genome shotgun (WGS) entry which is preliminary data.</text>
</comment>
<evidence type="ECO:0008006" key="3">
    <source>
        <dbReference type="Google" id="ProtNLM"/>
    </source>
</evidence>
<evidence type="ECO:0000313" key="1">
    <source>
        <dbReference type="EMBL" id="KKS45494.1"/>
    </source>
</evidence>